<comment type="cofactor">
    <cofactor evidence="2">
        <name>Ca(2+)</name>
        <dbReference type="ChEBI" id="CHEBI:29108"/>
    </cofactor>
</comment>
<dbReference type="InterPro" id="IPR005552">
    <property type="entry name" value="Scramblase"/>
</dbReference>
<evidence type="ECO:0000313" key="5">
    <source>
        <dbReference type="Proteomes" id="UP001497525"/>
    </source>
</evidence>
<evidence type="ECO:0000313" key="4">
    <source>
        <dbReference type="EMBL" id="CAL5129459.1"/>
    </source>
</evidence>
<keyword evidence="2" id="KW-0564">Palmitate</keyword>
<dbReference type="InterPro" id="IPR025659">
    <property type="entry name" value="Tubby-like_C"/>
</dbReference>
<keyword evidence="2" id="KW-0449">Lipoprotein</keyword>
<keyword evidence="2" id="KW-0106">Calcium</keyword>
<organism evidence="4 5">
    <name type="scientific">Calicophoron daubneyi</name>
    <name type="common">Rumen fluke</name>
    <name type="synonym">Paramphistomum daubneyi</name>
    <dbReference type="NCBI Taxonomy" id="300641"/>
    <lineage>
        <taxon>Eukaryota</taxon>
        <taxon>Metazoa</taxon>
        <taxon>Spiralia</taxon>
        <taxon>Lophotrochozoa</taxon>
        <taxon>Platyhelminthes</taxon>
        <taxon>Trematoda</taxon>
        <taxon>Digenea</taxon>
        <taxon>Plagiorchiida</taxon>
        <taxon>Pronocephalata</taxon>
        <taxon>Paramphistomoidea</taxon>
        <taxon>Paramphistomidae</taxon>
        <taxon>Calicophoron</taxon>
    </lineage>
</organism>
<dbReference type="GO" id="GO:0017128">
    <property type="term" value="F:phospholipid scramblase activity"/>
    <property type="evidence" value="ECO:0007669"/>
    <property type="project" value="InterPro"/>
</dbReference>
<dbReference type="AlphaFoldDB" id="A0AAV2SWZ0"/>
<accession>A0AAV2SWZ0</accession>
<comment type="similarity">
    <text evidence="1 2">Belongs to the phospholipid scramblase family.</text>
</comment>
<evidence type="ECO:0000256" key="3">
    <source>
        <dbReference type="SAM" id="MobiDB-lite"/>
    </source>
</evidence>
<dbReference type="SUPFAM" id="SSF54518">
    <property type="entry name" value="Tubby C-terminal domain-like"/>
    <property type="match status" value="1"/>
</dbReference>
<dbReference type="Proteomes" id="UP001497525">
    <property type="component" value="Unassembled WGS sequence"/>
</dbReference>
<protein>
    <recommendedName>
        <fullName evidence="2">Phospholipid scramblase</fullName>
    </recommendedName>
</protein>
<name>A0AAV2SWZ0_CALDB</name>
<dbReference type="EMBL" id="CAXLJL010000002">
    <property type="protein sequence ID" value="CAL5129459.1"/>
    <property type="molecule type" value="Genomic_DNA"/>
</dbReference>
<comment type="function">
    <text evidence="2">May mediate accelerated ATP-independent bidirectional transbilayer migration of phospholipids upon binding calcium ions that results in a loss of phospholipid asymmetry in the plasma membrane.</text>
</comment>
<evidence type="ECO:0000256" key="1">
    <source>
        <dbReference type="ARBA" id="ARBA00005350"/>
    </source>
</evidence>
<gene>
    <name evidence="4" type="ORF">CDAUBV1_LOCUS375</name>
</gene>
<proteinExistence type="inferred from homology"/>
<dbReference type="PANTHER" id="PTHR23248">
    <property type="entry name" value="PHOSPHOLIPID SCRAMBLASE-RELATED"/>
    <property type="match status" value="1"/>
</dbReference>
<reference evidence="4" key="1">
    <citation type="submission" date="2024-06" db="EMBL/GenBank/DDBJ databases">
        <authorList>
            <person name="Liu X."/>
            <person name="Lenzi L."/>
            <person name="Haldenby T S."/>
            <person name="Uol C."/>
        </authorList>
    </citation>
    <scope>NUCLEOTIDE SEQUENCE</scope>
</reference>
<feature type="region of interest" description="Disordered" evidence="3">
    <location>
        <begin position="1"/>
        <end position="71"/>
    </location>
</feature>
<dbReference type="Pfam" id="PF03803">
    <property type="entry name" value="Scramblase"/>
    <property type="match status" value="1"/>
</dbReference>
<feature type="compositionally biased region" description="Pro residues" evidence="3">
    <location>
        <begin position="22"/>
        <end position="35"/>
    </location>
</feature>
<sequence length="328" mass="36481">MDKTADRAAPYSHPGYPQPQTGYPPPQGIGYPPPSEYVSQGAYPPPGFQGGFATPQAGYGPPPPAYTPQNGPYAPSMPPASQVNWMVTPTGANCPPGLEYLTQIDQLLIKQKIEVLEVMVNVETENKYVCLNTMGQTVYKCSEESDFCARQCCKSRRGFTMHVEDHAGMEVIRVIRPFKCQLCCECCSCSDCCQDELEVQAPIGTVVGYVKQICDGCTIKYAVRNAKREDVLQIEGPSYCSCRCFSDVRFKIYSVDGSVEIGRITKQWSNILQEYFTDADNFGICFPMDLDVNIKAVLIGAVFLIDFMFFEDNQARNKNDHHHGGFYP</sequence>
<dbReference type="PANTHER" id="PTHR23248:SF63">
    <property type="entry name" value="PHOSPHOLIPID SCRAMBLASE"/>
    <property type="match status" value="1"/>
</dbReference>
<comment type="caution">
    <text evidence="4">The sequence shown here is derived from an EMBL/GenBank/DDBJ whole genome shotgun (WGS) entry which is preliminary data.</text>
</comment>
<dbReference type="GO" id="GO:0005886">
    <property type="term" value="C:plasma membrane"/>
    <property type="evidence" value="ECO:0007669"/>
    <property type="project" value="TreeGrafter"/>
</dbReference>
<evidence type="ECO:0000256" key="2">
    <source>
        <dbReference type="RuleBase" id="RU363116"/>
    </source>
</evidence>